<keyword evidence="4" id="KW-1185">Reference proteome</keyword>
<gene>
    <name evidence="3" type="ORF">cand_016480</name>
</gene>
<proteinExistence type="predicted"/>
<dbReference type="AlphaFoldDB" id="A0A1J4MTH7"/>
<dbReference type="RefSeq" id="XP_067069334.1">
    <property type="nucleotide sequence ID" value="XM_067211882.1"/>
</dbReference>
<feature type="compositionally biased region" description="Basic and acidic residues" evidence="1">
    <location>
        <begin position="31"/>
        <end position="41"/>
    </location>
</feature>
<comment type="caution">
    <text evidence="3">The sequence shown here is derived from an EMBL/GenBank/DDBJ whole genome shotgun (WGS) entry which is preliminary data.</text>
</comment>
<sequence length="282" mass="32836">MTTINDAVFMSDDEEDESFNGSDVSSEEEDNGKKNNMKYERDDNNEMLDDLDKEERIAILYDDILKESMNIFNRQSTVNSDDFMLQFQRKCYNPPNFRKNSNISELMHYIDIGTSKVLPKSLDLDIMSYKNSCRNIKNISSDGIHELVKSALGNAIDKNPIYIEKQVRYAGKLFKIREKVEKLSYDKHKKGNQFIENALSGKLSVLDVVVSKITKESSINSIQKSHSDWSEFKQMTGIESQLEQQRKYGYLSKTAFLQRADWRQHEMELEAKRRALNNHNKQ</sequence>
<protein>
    <recommendedName>
        <fullName evidence="2">BCNT-C domain-containing protein</fullName>
    </recommendedName>
</protein>
<dbReference type="InterPro" id="IPR027124">
    <property type="entry name" value="Swc5/CFDP1/2"/>
</dbReference>
<evidence type="ECO:0000313" key="4">
    <source>
        <dbReference type="Proteomes" id="UP000186804"/>
    </source>
</evidence>
<accession>A0A1J4MTH7</accession>
<dbReference type="PROSITE" id="PS51279">
    <property type="entry name" value="BCNT_C"/>
    <property type="match status" value="1"/>
</dbReference>
<dbReference type="OrthoDB" id="445677at2759"/>
<feature type="domain" description="BCNT-C" evidence="2">
    <location>
        <begin position="200"/>
        <end position="278"/>
    </location>
</feature>
<dbReference type="VEuPathDB" id="CryptoDB:cand_016480"/>
<dbReference type="PANTHER" id="PTHR48295:SF1">
    <property type="entry name" value="SWR1-COMPLEX PROTEIN 5"/>
    <property type="match status" value="1"/>
</dbReference>
<evidence type="ECO:0000256" key="1">
    <source>
        <dbReference type="SAM" id="MobiDB-lite"/>
    </source>
</evidence>
<dbReference type="Proteomes" id="UP000186804">
    <property type="component" value="Unassembled WGS sequence"/>
</dbReference>
<organism evidence="3 4">
    <name type="scientific">Cryptosporidium andersoni</name>
    <dbReference type="NCBI Taxonomy" id="117008"/>
    <lineage>
        <taxon>Eukaryota</taxon>
        <taxon>Sar</taxon>
        <taxon>Alveolata</taxon>
        <taxon>Apicomplexa</taxon>
        <taxon>Conoidasida</taxon>
        <taxon>Coccidia</taxon>
        <taxon>Eucoccidiorida</taxon>
        <taxon>Eimeriorina</taxon>
        <taxon>Cryptosporidiidae</taxon>
        <taxon>Cryptosporidium</taxon>
    </lineage>
</organism>
<dbReference type="InterPro" id="IPR011421">
    <property type="entry name" value="BCNT-C"/>
</dbReference>
<reference evidence="3 4" key="1">
    <citation type="submission" date="2016-10" db="EMBL/GenBank/DDBJ databases">
        <title>Reductive evolution of mitochondrial metabolism and differential evolution of invasion-related proteins in Cryptosporidium.</title>
        <authorList>
            <person name="Liu S."/>
            <person name="Roellig D.M."/>
            <person name="Guo Y."/>
            <person name="Li N."/>
            <person name="Frace M.A."/>
            <person name="Tang K."/>
            <person name="Zhang L."/>
            <person name="Feng Y."/>
            <person name="Xiao L."/>
        </authorList>
    </citation>
    <scope>NUCLEOTIDE SEQUENCE [LARGE SCALE GENOMIC DNA]</scope>
    <source>
        <strain evidence="3">30847</strain>
    </source>
</reference>
<dbReference type="GeneID" id="92365833"/>
<evidence type="ECO:0000259" key="2">
    <source>
        <dbReference type="PROSITE" id="PS51279"/>
    </source>
</evidence>
<dbReference type="EMBL" id="LRBS01000034">
    <property type="protein sequence ID" value="OII77488.1"/>
    <property type="molecule type" value="Genomic_DNA"/>
</dbReference>
<feature type="region of interest" description="Disordered" evidence="1">
    <location>
        <begin position="1"/>
        <end position="41"/>
    </location>
</feature>
<evidence type="ECO:0000313" key="3">
    <source>
        <dbReference type="EMBL" id="OII77488.1"/>
    </source>
</evidence>
<name>A0A1J4MTH7_9CRYT</name>
<dbReference type="PANTHER" id="PTHR48295">
    <property type="entry name" value="CRANIOFACIAL DEVELOPMENT PROTEIN 1"/>
    <property type="match status" value="1"/>
</dbReference>
<dbReference type="Pfam" id="PF07572">
    <property type="entry name" value="BCNT"/>
    <property type="match status" value="1"/>
</dbReference>